<protein>
    <submittedName>
        <fullName evidence="1">Uncharacterized protein</fullName>
    </submittedName>
</protein>
<evidence type="ECO:0000313" key="1">
    <source>
        <dbReference type="EMBL" id="OBZ72909.1"/>
    </source>
</evidence>
<name>A0A1C7M958_GRIFR</name>
<accession>A0A1C7M958</accession>
<keyword evidence="2" id="KW-1185">Reference proteome</keyword>
<evidence type="ECO:0000313" key="2">
    <source>
        <dbReference type="Proteomes" id="UP000092993"/>
    </source>
</evidence>
<organism evidence="1 2">
    <name type="scientific">Grifola frondosa</name>
    <name type="common">Maitake</name>
    <name type="synonym">Polyporus frondosus</name>
    <dbReference type="NCBI Taxonomy" id="5627"/>
    <lineage>
        <taxon>Eukaryota</taxon>
        <taxon>Fungi</taxon>
        <taxon>Dikarya</taxon>
        <taxon>Basidiomycota</taxon>
        <taxon>Agaricomycotina</taxon>
        <taxon>Agaricomycetes</taxon>
        <taxon>Polyporales</taxon>
        <taxon>Grifolaceae</taxon>
        <taxon>Grifola</taxon>
    </lineage>
</organism>
<sequence>MPSFDTMPSSPVFLWYVHRVYDPRVLFFHSTRALFNQGSQRVRCFSGTPPTVTMDRRRYWTPEGLGGRVFVTASALLMLDTFIKFGSNRSVSESGHVSSAMPSFDTMTSLPAFSWCYAHCVYDPPMPFFQTARTLFTQRPGLDAAVTKTATPVTH</sequence>
<dbReference type="Proteomes" id="UP000092993">
    <property type="component" value="Unassembled WGS sequence"/>
</dbReference>
<dbReference type="AlphaFoldDB" id="A0A1C7M958"/>
<proteinExistence type="predicted"/>
<reference evidence="1 2" key="1">
    <citation type="submission" date="2016-03" db="EMBL/GenBank/DDBJ databases">
        <title>Whole genome sequencing of Grifola frondosa 9006-11.</title>
        <authorList>
            <person name="Min B."/>
            <person name="Park H."/>
            <person name="Kim J.-G."/>
            <person name="Cho H."/>
            <person name="Oh Y.-L."/>
            <person name="Kong W.-S."/>
            <person name="Choi I.-G."/>
        </authorList>
    </citation>
    <scope>NUCLEOTIDE SEQUENCE [LARGE SCALE GENOMIC DNA]</scope>
    <source>
        <strain evidence="1 2">9006-11</strain>
    </source>
</reference>
<comment type="caution">
    <text evidence="1">The sequence shown here is derived from an EMBL/GenBank/DDBJ whole genome shotgun (WGS) entry which is preliminary data.</text>
</comment>
<dbReference type="EMBL" id="LUGG01000007">
    <property type="protein sequence ID" value="OBZ72909.1"/>
    <property type="molecule type" value="Genomic_DNA"/>
</dbReference>
<gene>
    <name evidence="1" type="ORF">A0H81_06756</name>
</gene>